<comment type="caution">
    <text evidence="1">The sequence shown here is derived from an EMBL/GenBank/DDBJ whole genome shotgun (WGS) entry which is preliminary data.</text>
</comment>
<gene>
    <name evidence="1" type="ORF">HPB47_007505</name>
</gene>
<sequence>MDIKRADTSSPSLLQVLLGDPLLNLPSATSWMLPACLLVVSVSGLFNHCRIFRYCVKVFFFYITLSVVSFFSILPSLLRPMDPRNLLYCANVLRGKGYLFGVEFEILNAERISKNKRCILVANHQNALDIMGIVSHWHHFHPCVPVMKKELIYSGPVGVVCWLAGSVFVDRKNTIEGRAALNRKLDTVRDGKLSLFVFPEGTRNTGPKMLPFKKGAFHMAVQCQVPIVPIVFSSYSDFFNANEWMYNKGKVTMTVLPEVSTEGLSSEHVTELTRRVYDVMQTHIDEELAAAGNPAPRPGVAVS</sequence>
<keyword evidence="2" id="KW-1185">Reference proteome</keyword>
<reference evidence="1 2" key="1">
    <citation type="journal article" date="2020" name="Cell">
        <title>Large-Scale Comparative Analyses of Tick Genomes Elucidate Their Genetic Diversity and Vector Capacities.</title>
        <authorList>
            <consortium name="Tick Genome and Microbiome Consortium (TIGMIC)"/>
            <person name="Jia N."/>
            <person name="Wang J."/>
            <person name="Shi W."/>
            <person name="Du L."/>
            <person name="Sun Y."/>
            <person name="Zhan W."/>
            <person name="Jiang J.F."/>
            <person name="Wang Q."/>
            <person name="Zhang B."/>
            <person name="Ji P."/>
            <person name="Bell-Sakyi L."/>
            <person name="Cui X.M."/>
            <person name="Yuan T.T."/>
            <person name="Jiang B.G."/>
            <person name="Yang W.F."/>
            <person name="Lam T.T."/>
            <person name="Chang Q.C."/>
            <person name="Ding S.J."/>
            <person name="Wang X.J."/>
            <person name="Zhu J.G."/>
            <person name="Ruan X.D."/>
            <person name="Zhao L."/>
            <person name="Wei J.T."/>
            <person name="Ye R.Z."/>
            <person name="Que T.C."/>
            <person name="Du C.H."/>
            <person name="Zhou Y.H."/>
            <person name="Cheng J.X."/>
            <person name="Dai P.F."/>
            <person name="Guo W.B."/>
            <person name="Han X.H."/>
            <person name="Huang E.J."/>
            <person name="Li L.F."/>
            <person name="Wei W."/>
            <person name="Gao Y.C."/>
            <person name="Liu J.Z."/>
            <person name="Shao H.Z."/>
            <person name="Wang X."/>
            <person name="Wang C.C."/>
            <person name="Yang T.C."/>
            <person name="Huo Q.B."/>
            <person name="Li W."/>
            <person name="Chen H.Y."/>
            <person name="Chen S.E."/>
            <person name="Zhou L.G."/>
            <person name="Ni X.B."/>
            <person name="Tian J.H."/>
            <person name="Sheng Y."/>
            <person name="Liu T."/>
            <person name="Pan Y.S."/>
            <person name="Xia L.Y."/>
            <person name="Li J."/>
            <person name="Zhao F."/>
            <person name="Cao W.C."/>
        </authorList>
    </citation>
    <scope>NUCLEOTIDE SEQUENCE [LARGE SCALE GENOMIC DNA]</scope>
    <source>
        <strain evidence="1">Iper-2018</strain>
    </source>
</reference>
<proteinExistence type="predicted"/>
<dbReference type="EMBL" id="JABSTQ010011085">
    <property type="protein sequence ID" value="KAG0415319.1"/>
    <property type="molecule type" value="Genomic_DNA"/>
</dbReference>
<accession>A0AC60P7G2</accession>
<organism evidence="1 2">
    <name type="scientific">Ixodes persulcatus</name>
    <name type="common">Taiga tick</name>
    <dbReference type="NCBI Taxonomy" id="34615"/>
    <lineage>
        <taxon>Eukaryota</taxon>
        <taxon>Metazoa</taxon>
        <taxon>Ecdysozoa</taxon>
        <taxon>Arthropoda</taxon>
        <taxon>Chelicerata</taxon>
        <taxon>Arachnida</taxon>
        <taxon>Acari</taxon>
        <taxon>Parasitiformes</taxon>
        <taxon>Ixodida</taxon>
        <taxon>Ixodoidea</taxon>
        <taxon>Ixodidae</taxon>
        <taxon>Ixodinae</taxon>
        <taxon>Ixodes</taxon>
    </lineage>
</organism>
<protein>
    <submittedName>
        <fullName evidence="1">Uncharacterized protein</fullName>
    </submittedName>
</protein>
<dbReference type="Proteomes" id="UP000805193">
    <property type="component" value="Unassembled WGS sequence"/>
</dbReference>
<evidence type="ECO:0000313" key="2">
    <source>
        <dbReference type="Proteomes" id="UP000805193"/>
    </source>
</evidence>
<evidence type="ECO:0000313" key="1">
    <source>
        <dbReference type="EMBL" id="KAG0415319.1"/>
    </source>
</evidence>
<name>A0AC60P7G2_IXOPE</name>